<feature type="transmembrane region" description="Helical" evidence="2">
    <location>
        <begin position="61"/>
        <end position="85"/>
    </location>
</feature>
<feature type="transmembrane region" description="Helical" evidence="2">
    <location>
        <begin position="225"/>
        <end position="250"/>
    </location>
</feature>
<feature type="region of interest" description="Disordered" evidence="1">
    <location>
        <begin position="273"/>
        <end position="297"/>
    </location>
</feature>
<dbReference type="AlphaFoldDB" id="A0A9N8DQ05"/>
<comment type="caution">
    <text evidence="3">The sequence shown here is derived from an EMBL/GenBank/DDBJ whole genome shotgun (WGS) entry which is preliminary data.</text>
</comment>
<feature type="compositionally biased region" description="Polar residues" evidence="1">
    <location>
        <begin position="277"/>
        <end position="286"/>
    </location>
</feature>
<keyword evidence="2" id="KW-0472">Membrane</keyword>
<evidence type="ECO:0000256" key="2">
    <source>
        <dbReference type="SAM" id="Phobius"/>
    </source>
</evidence>
<proteinExistence type="predicted"/>
<gene>
    <name evidence="3" type="ORF">SEMRO_289_G108980.1</name>
</gene>
<feature type="transmembrane region" description="Helical" evidence="2">
    <location>
        <begin position="155"/>
        <end position="181"/>
    </location>
</feature>
<reference evidence="3" key="1">
    <citation type="submission" date="2020-06" db="EMBL/GenBank/DDBJ databases">
        <authorList>
            <consortium name="Plant Systems Biology data submission"/>
        </authorList>
    </citation>
    <scope>NUCLEOTIDE SEQUENCE</scope>
    <source>
        <strain evidence="3">D6</strain>
    </source>
</reference>
<sequence>MIDIACLFAACLFVVGQSLSVTYMVKLQQKQFFDYAEFTVLDPDYIQQDWQFRRENQALEIAGGFINAFSWLFFSIPMIQLAIVLSRGGTRLLSTHMFIGVLVISGCAMEFFARFMHLGIIQWGNWLSLEYNLQHWVSPTSNDNIGWRTLEVSHLISFGTVIWIDSFEFLCLGFALVLVYASVNSLPADGPRISRSLAGFALFIGLFSLADFVSGVLRLRDWSTFRVLTMLISIINRLVLLPIFLLCLGCQLPYAVHQHKEAVEAGANTQRSRHWVDSQSTPSNDTGVELVSQPGED</sequence>
<keyword evidence="4" id="KW-1185">Reference proteome</keyword>
<evidence type="ECO:0000256" key="1">
    <source>
        <dbReference type="SAM" id="MobiDB-lite"/>
    </source>
</evidence>
<organism evidence="3 4">
    <name type="scientific">Seminavis robusta</name>
    <dbReference type="NCBI Taxonomy" id="568900"/>
    <lineage>
        <taxon>Eukaryota</taxon>
        <taxon>Sar</taxon>
        <taxon>Stramenopiles</taxon>
        <taxon>Ochrophyta</taxon>
        <taxon>Bacillariophyta</taxon>
        <taxon>Bacillariophyceae</taxon>
        <taxon>Bacillariophycidae</taxon>
        <taxon>Naviculales</taxon>
        <taxon>Naviculaceae</taxon>
        <taxon>Seminavis</taxon>
    </lineage>
</organism>
<protein>
    <submittedName>
        <fullName evidence="3">Uncharacterized protein</fullName>
    </submittedName>
</protein>
<keyword evidence="2" id="KW-0812">Transmembrane</keyword>
<evidence type="ECO:0000313" key="3">
    <source>
        <dbReference type="EMBL" id="CAB9507017.1"/>
    </source>
</evidence>
<keyword evidence="2" id="KW-1133">Transmembrane helix</keyword>
<name>A0A9N8DQ05_9STRA</name>
<accession>A0A9N8DQ05</accession>
<feature type="transmembrane region" description="Helical" evidence="2">
    <location>
        <begin position="97"/>
        <end position="121"/>
    </location>
</feature>
<dbReference type="EMBL" id="CAICTM010000288">
    <property type="protein sequence ID" value="CAB9507017.1"/>
    <property type="molecule type" value="Genomic_DNA"/>
</dbReference>
<dbReference type="OrthoDB" id="46902at2759"/>
<dbReference type="Proteomes" id="UP001153069">
    <property type="component" value="Unassembled WGS sequence"/>
</dbReference>
<evidence type="ECO:0000313" key="4">
    <source>
        <dbReference type="Proteomes" id="UP001153069"/>
    </source>
</evidence>
<feature type="transmembrane region" description="Helical" evidence="2">
    <location>
        <begin position="193"/>
        <end position="213"/>
    </location>
</feature>